<proteinExistence type="predicted"/>
<organism evidence="2 3">
    <name type="scientific">Dryococelus australis</name>
    <dbReference type="NCBI Taxonomy" id="614101"/>
    <lineage>
        <taxon>Eukaryota</taxon>
        <taxon>Metazoa</taxon>
        <taxon>Ecdysozoa</taxon>
        <taxon>Arthropoda</taxon>
        <taxon>Hexapoda</taxon>
        <taxon>Insecta</taxon>
        <taxon>Pterygota</taxon>
        <taxon>Neoptera</taxon>
        <taxon>Polyneoptera</taxon>
        <taxon>Phasmatodea</taxon>
        <taxon>Verophasmatodea</taxon>
        <taxon>Anareolatae</taxon>
        <taxon>Phasmatidae</taxon>
        <taxon>Eurycanthinae</taxon>
        <taxon>Dryococelus</taxon>
    </lineage>
</organism>
<evidence type="ECO:0000313" key="3">
    <source>
        <dbReference type="Proteomes" id="UP001159363"/>
    </source>
</evidence>
<name>A0ABQ9GG19_9NEOP</name>
<feature type="region of interest" description="Disordered" evidence="1">
    <location>
        <begin position="329"/>
        <end position="350"/>
    </location>
</feature>
<sequence length="560" mass="59266">MPIPRSSSSQLDNGYAHFEGTATPFRICERAASFPAPFPKDGRLGRPPDDVQGSSRKHFIEKPPNGLCWKSHRDTSSTAKTVRQPVQCLARIEAMRELMRMSRSPLTLTTFLGLRRAKYLQPGTNYIPDCACPSSIEFKHDGIPITAISPQCARVVQDLVLGDVRPFLPQILPTLGQAPPEGGACHILCGVTKTVGRGPSGIGGLVPDHSVPIEGLTVVESTPPVCTDGILEDACLGDDKPVNGFHSWEKDHAPPPSIFLFTRARTDVNVVGSSNLVNIALLMSSLHNHCGSSGRWSNHQTEGLRVLAQVARIACLVAVMAVGCHGAAVGTSSSPSSAAQQPAADRKEETADRRLGLGIVGSLASASAGLSGSSSGSSSGDPDTGYGPPVVSTHSSTLILRAVILLASRQGDPGSIPGRAAPGFPQVGIVPDDATGRRVFSGSPIFPTLEFQHCSILTSFHPHSALKTSMLWAMVAERLACSPPTKAILVQSLAGSLLISACRNRAGRCRWSADFLGYLPFPPPFHSGATPYPLQLPPSALKTSMLRAVQISSLTQNFKR</sequence>
<gene>
    <name evidence="2" type="ORF">PR048_029320</name>
</gene>
<protein>
    <submittedName>
        <fullName evidence="2">Uncharacterized protein</fullName>
    </submittedName>
</protein>
<dbReference type="EMBL" id="JARBHB010000013">
    <property type="protein sequence ID" value="KAJ8870299.1"/>
    <property type="molecule type" value="Genomic_DNA"/>
</dbReference>
<comment type="caution">
    <text evidence="2">The sequence shown here is derived from an EMBL/GenBank/DDBJ whole genome shotgun (WGS) entry which is preliminary data.</text>
</comment>
<evidence type="ECO:0000313" key="2">
    <source>
        <dbReference type="EMBL" id="KAJ8870299.1"/>
    </source>
</evidence>
<evidence type="ECO:0000256" key="1">
    <source>
        <dbReference type="SAM" id="MobiDB-lite"/>
    </source>
</evidence>
<accession>A0ABQ9GG19</accession>
<dbReference type="Proteomes" id="UP001159363">
    <property type="component" value="Chromosome 12"/>
</dbReference>
<reference evidence="2 3" key="1">
    <citation type="submission" date="2023-02" db="EMBL/GenBank/DDBJ databases">
        <title>LHISI_Scaffold_Assembly.</title>
        <authorList>
            <person name="Stuart O.P."/>
            <person name="Cleave R."/>
            <person name="Magrath M.J.L."/>
            <person name="Mikheyev A.S."/>
        </authorList>
    </citation>
    <scope>NUCLEOTIDE SEQUENCE [LARGE SCALE GENOMIC DNA]</scope>
    <source>
        <strain evidence="2">Daus_M_001</strain>
        <tissue evidence="2">Leg muscle</tissue>
    </source>
</reference>
<feature type="compositionally biased region" description="Low complexity" evidence="1">
    <location>
        <begin position="332"/>
        <end position="343"/>
    </location>
</feature>
<keyword evidence="3" id="KW-1185">Reference proteome</keyword>